<keyword evidence="3" id="KW-1185">Reference proteome</keyword>
<feature type="region of interest" description="Disordered" evidence="1">
    <location>
        <begin position="268"/>
        <end position="493"/>
    </location>
</feature>
<evidence type="ECO:0000313" key="3">
    <source>
        <dbReference type="Proteomes" id="UP001283361"/>
    </source>
</evidence>
<feature type="compositionally biased region" description="Basic and acidic residues" evidence="1">
    <location>
        <begin position="573"/>
        <end position="584"/>
    </location>
</feature>
<feature type="compositionally biased region" description="Basic residues" evidence="1">
    <location>
        <begin position="350"/>
        <end position="366"/>
    </location>
</feature>
<proteinExistence type="predicted"/>
<feature type="compositionally biased region" description="Polar residues" evidence="1">
    <location>
        <begin position="135"/>
        <end position="158"/>
    </location>
</feature>
<feature type="compositionally biased region" description="Polar residues" evidence="1">
    <location>
        <begin position="182"/>
        <end position="201"/>
    </location>
</feature>
<feature type="region of interest" description="Disordered" evidence="1">
    <location>
        <begin position="42"/>
        <end position="201"/>
    </location>
</feature>
<protein>
    <submittedName>
        <fullName evidence="2">Uncharacterized protein</fullName>
    </submittedName>
</protein>
<comment type="caution">
    <text evidence="2">The sequence shown here is derived from an EMBL/GenBank/DDBJ whole genome shotgun (WGS) entry which is preliminary data.</text>
</comment>
<name>A0AAE1AC65_9GAST</name>
<reference evidence="2" key="1">
    <citation type="journal article" date="2023" name="G3 (Bethesda)">
        <title>A reference genome for the long-term kleptoplast-retaining sea slug Elysia crispata morphotype clarki.</title>
        <authorList>
            <person name="Eastman K.E."/>
            <person name="Pendleton A.L."/>
            <person name="Shaikh M.A."/>
            <person name="Suttiyut T."/>
            <person name="Ogas R."/>
            <person name="Tomko P."/>
            <person name="Gavelis G."/>
            <person name="Widhalm J.R."/>
            <person name="Wisecaver J.H."/>
        </authorList>
    </citation>
    <scope>NUCLEOTIDE SEQUENCE</scope>
    <source>
        <strain evidence="2">ECLA1</strain>
    </source>
</reference>
<feature type="compositionally biased region" description="Basic residues" evidence="1">
    <location>
        <begin position="408"/>
        <end position="424"/>
    </location>
</feature>
<organism evidence="2 3">
    <name type="scientific">Elysia crispata</name>
    <name type="common">lettuce slug</name>
    <dbReference type="NCBI Taxonomy" id="231223"/>
    <lineage>
        <taxon>Eukaryota</taxon>
        <taxon>Metazoa</taxon>
        <taxon>Spiralia</taxon>
        <taxon>Lophotrochozoa</taxon>
        <taxon>Mollusca</taxon>
        <taxon>Gastropoda</taxon>
        <taxon>Heterobranchia</taxon>
        <taxon>Euthyneura</taxon>
        <taxon>Panpulmonata</taxon>
        <taxon>Sacoglossa</taxon>
        <taxon>Placobranchoidea</taxon>
        <taxon>Plakobranchidae</taxon>
        <taxon>Elysia</taxon>
    </lineage>
</organism>
<feature type="region of interest" description="Disordered" evidence="1">
    <location>
        <begin position="559"/>
        <end position="605"/>
    </location>
</feature>
<evidence type="ECO:0000313" key="2">
    <source>
        <dbReference type="EMBL" id="KAK3784581.1"/>
    </source>
</evidence>
<sequence length="605" mass="69370">MKERTCCKKQGLTQNNEIAAINPHDIVHHCLDKLEALASSEQRAGPLTQRHGTDMENKLRAKSRPTHSTTRYIHGKQAQSKEQAHSLNDTVQTWKTSSEQRAGPLTQRHGTYMENKLRAKSRPTHSTTRYRHGKQAQSKEQGHSLNDTVQTWKTSSEQRAGPLTQRHGTDMENKLRAKSRPTHSTTRYIHGKQAQSKEQAHSLNDTVHTWKTSSEQRAGPLTQRHGTYMENKLRAKSRPTHSTTRYIHGKQAQSKEQAHSLNDTVHTWKTSSEQRAGPLTQRHGTDMENKLRAKSRPTHSTTRYIHGKQAQSKEQAHSLNDTVQTWKTSSEQRAGPLTQRHGTYMENKLRAKSRPTHSTTRYRHGKQAQSKEQAHSLNDTVQTWKTSSEQRAGPLTQRHGTYMENKLRAKSRATHSTTRYRHGKQAQSKEQAHSLNDTVQTWKTRSEQRAGPLTQRHGTDMENKLRAKSRPTHSTTRYRHGKQAQSKEQAHSLNDTVQTWKTSSEQRAGPLTQLHGTYMENKLRAKSRPTHSTTRYIHGKQAQSKEQAHSLNDTVHTWKTSSEQRAGPLTQRHGTDMENKSGWERKRKRASQRRRGIFRYTGRTG</sequence>
<dbReference type="Proteomes" id="UP001283361">
    <property type="component" value="Unassembled WGS sequence"/>
</dbReference>
<dbReference type="EMBL" id="JAWDGP010002226">
    <property type="protein sequence ID" value="KAK3784581.1"/>
    <property type="molecule type" value="Genomic_DNA"/>
</dbReference>
<feature type="compositionally biased region" description="Polar residues" evidence="1">
    <location>
        <begin position="425"/>
        <end position="443"/>
    </location>
</feature>
<feature type="compositionally biased region" description="Basic residues" evidence="1">
    <location>
        <begin position="585"/>
        <end position="597"/>
    </location>
</feature>
<dbReference type="AlphaFoldDB" id="A0AAE1AC65"/>
<feature type="compositionally biased region" description="Polar residues" evidence="1">
    <location>
        <begin position="298"/>
        <end position="332"/>
    </location>
</feature>
<evidence type="ECO:0000256" key="1">
    <source>
        <dbReference type="SAM" id="MobiDB-lite"/>
    </source>
</evidence>
<feature type="compositionally biased region" description="Basic residues" evidence="1">
    <location>
        <begin position="118"/>
        <end position="134"/>
    </location>
</feature>
<feature type="compositionally biased region" description="Basic residues" evidence="1">
    <location>
        <begin position="466"/>
        <end position="482"/>
    </location>
</feature>
<feature type="compositionally biased region" description="Polar residues" evidence="1">
    <location>
        <begin position="367"/>
        <end position="390"/>
    </location>
</feature>
<gene>
    <name evidence="2" type="ORF">RRG08_003389</name>
</gene>
<accession>A0AAE1AC65</accession>
<feature type="compositionally biased region" description="Polar residues" evidence="1">
    <location>
        <begin position="483"/>
        <end position="493"/>
    </location>
</feature>
<feature type="compositionally biased region" description="Polar residues" evidence="1">
    <location>
        <begin position="66"/>
        <end position="100"/>
    </location>
</feature>